<dbReference type="GO" id="GO:0007234">
    <property type="term" value="P:osmosensory signaling via phosphorelay pathway"/>
    <property type="evidence" value="ECO:0007669"/>
    <property type="project" value="TreeGrafter"/>
</dbReference>
<evidence type="ECO:0000256" key="5">
    <source>
        <dbReference type="ARBA" id="ARBA00022679"/>
    </source>
</evidence>
<proteinExistence type="predicted"/>
<dbReference type="PROSITE" id="PS50109">
    <property type="entry name" value="HIS_KIN"/>
    <property type="match status" value="1"/>
</dbReference>
<evidence type="ECO:0000256" key="13">
    <source>
        <dbReference type="SAM" id="MobiDB-lite"/>
    </source>
</evidence>
<evidence type="ECO:0000256" key="6">
    <source>
        <dbReference type="ARBA" id="ARBA00022692"/>
    </source>
</evidence>
<keyword evidence="9" id="KW-0067">ATP-binding</keyword>
<dbReference type="PANTHER" id="PTHR42878">
    <property type="entry name" value="TWO-COMPONENT HISTIDINE KINASE"/>
    <property type="match status" value="1"/>
</dbReference>
<comment type="catalytic activity">
    <reaction evidence="1">
        <text>ATP + protein L-histidine = ADP + protein N-phospho-L-histidine.</text>
        <dbReference type="EC" id="2.7.13.3"/>
    </reaction>
</comment>
<gene>
    <name evidence="16" type="ORF">ENW96_01620</name>
</gene>
<dbReference type="Pfam" id="PF13426">
    <property type="entry name" value="PAS_9"/>
    <property type="match status" value="1"/>
</dbReference>
<feature type="domain" description="Histidine kinase" evidence="14">
    <location>
        <begin position="151"/>
        <end position="367"/>
    </location>
</feature>
<dbReference type="SUPFAM" id="SSF47384">
    <property type="entry name" value="Homodimeric domain of signal transducing histidine kinase"/>
    <property type="match status" value="1"/>
</dbReference>
<evidence type="ECO:0000256" key="3">
    <source>
        <dbReference type="ARBA" id="ARBA00012438"/>
    </source>
</evidence>
<dbReference type="InterPro" id="IPR003661">
    <property type="entry name" value="HisK_dim/P_dom"/>
</dbReference>
<sequence length="390" mass="43443">MSAGSGLEKRRFAEKSMAKAKPYDWSHFIIQKAPAGVIIMDGQGRITSCNPAAEEITGYSAKQIIAHFIQDVLRCKRNENEDNPIKLAILGQDIENQETVLLNDSGQEVPVMLRAFALKDDLGGHCGGVIIFQDLTSVKHLEKERRHLVNMFAHDLKTPVVGMAGLIRRLRQGKLGPLSEEQMSYLETVDMGMKNLEDLINNFLEFARLDLRFLTPLPSALQVEEECQKIIGSLLPQAESKGVKLAAEFPSEILVLQADPLLFQRVLENLLGNAIKYAPPQTSVLLQVQRNAREVRFAIEDQGPGISPQDLPHIFEIFYRGKSTGKEQGFGLGLATVKRIISAHGGRLWVDSSPEGTTFFFTFPLERQGTPNRHEKGQGRPQKPAKRKLS</sequence>
<evidence type="ECO:0000256" key="12">
    <source>
        <dbReference type="ARBA" id="ARBA00023136"/>
    </source>
</evidence>
<dbReference type="GO" id="GO:0000155">
    <property type="term" value="F:phosphorelay sensor kinase activity"/>
    <property type="evidence" value="ECO:0007669"/>
    <property type="project" value="InterPro"/>
</dbReference>
<dbReference type="InterPro" id="IPR003594">
    <property type="entry name" value="HATPase_dom"/>
</dbReference>
<dbReference type="Gene3D" id="1.10.287.130">
    <property type="match status" value="1"/>
</dbReference>
<dbReference type="GO" id="GO:0000156">
    <property type="term" value="F:phosphorelay response regulator activity"/>
    <property type="evidence" value="ECO:0007669"/>
    <property type="project" value="TreeGrafter"/>
</dbReference>
<accession>A0A7C3Z8V8</accession>
<keyword evidence="6" id="KW-0812">Transmembrane</keyword>
<dbReference type="GO" id="GO:0016020">
    <property type="term" value="C:membrane"/>
    <property type="evidence" value="ECO:0007669"/>
    <property type="project" value="UniProtKB-SubCell"/>
</dbReference>
<protein>
    <recommendedName>
        <fullName evidence="3">histidine kinase</fullName>
        <ecNumber evidence="3">2.7.13.3</ecNumber>
    </recommendedName>
</protein>
<dbReference type="NCBIfam" id="TIGR00229">
    <property type="entry name" value="sensory_box"/>
    <property type="match status" value="1"/>
</dbReference>
<evidence type="ECO:0000256" key="10">
    <source>
        <dbReference type="ARBA" id="ARBA00022989"/>
    </source>
</evidence>
<dbReference type="InterPro" id="IPR000014">
    <property type="entry name" value="PAS"/>
</dbReference>
<evidence type="ECO:0000256" key="1">
    <source>
        <dbReference type="ARBA" id="ARBA00000085"/>
    </source>
</evidence>
<keyword evidence="4" id="KW-0597">Phosphoprotein</keyword>
<name>A0A7C3Z8V8_9BACT</name>
<dbReference type="Gene3D" id="3.30.565.10">
    <property type="entry name" value="Histidine kinase-like ATPase, C-terminal domain"/>
    <property type="match status" value="1"/>
</dbReference>
<keyword evidence="11" id="KW-0902">Two-component regulatory system</keyword>
<dbReference type="InterPro" id="IPR036097">
    <property type="entry name" value="HisK_dim/P_sf"/>
</dbReference>
<keyword evidence="12" id="KW-0472">Membrane</keyword>
<dbReference type="CDD" id="cd00082">
    <property type="entry name" value="HisKA"/>
    <property type="match status" value="1"/>
</dbReference>
<dbReference type="SUPFAM" id="SSF55785">
    <property type="entry name" value="PYP-like sensor domain (PAS domain)"/>
    <property type="match status" value="1"/>
</dbReference>
<comment type="subcellular location">
    <subcellularLocation>
        <location evidence="2">Membrane</location>
        <topology evidence="2">Multi-pass membrane protein</topology>
    </subcellularLocation>
</comment>
<evidence type="ECO:0000256" key="9">
    <source>
        <dbReference type="ARBA" id="ARBA00022840"/>
    </source>
</evidence>
<dbReference type="EMBL" id="DTMF01000042">
    <property type="protein sequence ID" value="HGF33073.1"/>
    <property type="molecule type" value="Genomic_DNA"/>
</dbReference>
<evidence type="ECO:0000256" key="4">
    <source>
        <dbReference type="ARBA" id="ARBA00022553"/>
    </source>
</evidence>
<dbReference type="InterPro" id="IPR050351">
    <property type="entry name" value="BphY/WalK/GraS-like"/>
</dbReference>
<dbReference type="Gene3D" id="3.30.450.20">
    <property type="entry name" value="PAS domain"/>
    <property type="match status" value="1"/>
</dbReference>
<dbReference type="GO" id="GO:0005524">
    <property type="term" value="F:ATP binding"/>
    <property type="evidence" value="ECO:0007669"/>
    <property type="project" value="UniProtKB-KW"/>
</dbReference>
<dbReference type="PROSITE" id="PS50112">
    <property type="entry name" value="PAS"/>
    <property type="match status" value="1"/>
</dbReference>
<dbReference type="Pfam" id="PF00512">
    <property type="entry name" value="HisKA"/>
    <property type="match status" value="1"/>
</dbReference>
<keyword evidence="5" id="KW-0808">Transferase</keyword>
<dbReference type="SMART" id="SM00091">
    <property type="entry name" value="PAS"/>
    <property type="match status" value="1"/>
</dbReference>
<dbReference type="InterPro" id="IPR035965">
    <property type="entry name" value="PAS-like_dom_sf"/>
</dbReference>
<dbReference type="InterPro" id="IPR004358">
    <property type="entry name" value="Sig_transdc_His_kin-like_C"/>
</dbReference>
<dbReference type="CDD" id="cd00075">
    <property type="entry name" value="HATPase"/>
    <property type="match status" value="1"/>
</dbReference>
<evidence type="ECO:0000256" key="11">
    <source>
        <dbReference type="ARBA" id="ARBA00023012"/>
    </source>
</evidence>
<dbReference type="SMART" id="SM00387">
    <property type="entry name" value="HATPase_c"/>
    <property type="match status" value="1"/>
</dbReference>
<keyword evidence="7" id="KW-0547">Nucleotide-binding</keyword>
<keyword evidence="8 16" id="KW-0418">Kinase</keyword>
<dbReference type="EC" id="2.7.13.3" evidence="3"/>
<dbReference type="FunFam" id="3.30.565.10:FF:000006">
    <property type="entry name" value="Sensor histidine kinase WalK"/>
    <property type="match status" value="1"/>
</dbReference>
<evidence type="ECO:0000256" key="8">
    <source>
        <dbReference type="ARBA" id="ARBA00022777"/>
    </source>
</evidence>
<dbReference type="InterPro" id="IPR036890">
    <property type="entry name" value="HATPase_C_sf"/>
</dbReference>
<dbReference type="InterPro" id="IPR005467">
    <property type="entry name" value="His_kinase_dom"/>
</dbReference>
<evidence type="ECO:0000259" key="15">
    <source>
        <dbReference type="PROSITE" id="PS50112"/>
    </source>
</evidence>
<reference evidence="16" key="1">
    <citation type="journal article" date="2020" name="mSystems">
        <title>Genome- and Community-Level Interaction Insights into Carbon Utilization and Element Cycling Functions of Hydrothermarchaeota in Hydrothermal Sediment.</title>
        <authorList>
            <person name="Zhou Z."/>
            <person name="Liu Y."/>
            <person name="Xu W."/>
            <person name="Pan J."/>
            <person name="Luo Z.H."/>
            <person name="Li M."/>
        </authorList>
    </citation>
    <scope>NUCLEOTIDE SEQUENCE [LARGE SCALE GENOMIC DNA]</scope>
    <source>
        <strain evidence="16">SpSt-897</strain>
    </source>
</reference>
<feature type="domain" description="PAS" evidence="15">
    <location>
        <begin position="29"/>
        <end position="65"/>
    </location>
</feature>
<evidence type="ECO:0000256" key="2">
    <source>
        <dbReference type="ARBA" id="ARBA00004141"/>
    </source>
</evidence>
<dbReference type="SUPFAM" id="SSF55874">
    <property type="entry name" value="ATPase domain of HSP90 chaperone/DNA topoisomerase II/histidine kinase"/>
    <property type="match status" value="1"/>
</dbReference>
<dbReference type="AlphaFoldDB" id="A0A7C3Z8V8"/>
<organism evidence="16">
    <name type="scientific">Desulfobacca acetoxidans</name>
    <dbReference type="NCBI Taxonomy" id="60893"/>
    <lineage>
        <taxon>Bacteria</taxon>
        <taxon>Pseudomonadati</taxon>
        <taxon>Thermodesulfobacteriota</taxon>
        <taxon>Desulfobaccia</taxon>
        <taxon>Desulfobaccales</taxon>
        <taxon>Desulfobaccaceae</taxon>
        <taxon>Desulfobacca</taxon>
    </lineage>
</organism>
<feature type="region of interest" description="Disordered" evidence="13">
    <location>
        <begin position="365"/>
        <end position="390"/>
    </location>
</feature>
<dbReference type="PRINTS" id="PR00344">
    <property type="entry name" value="BCTRLSENSOR"/>
</dbReference>
<dbReference type="PANTHER" id="PTHR42878:SF7">
    <property type="entry name" value="SENSOR HISTIDINE KINASE GLRK"/>
    <property type="match status" value="1"/>
</dbReference>
<dbReference type="GO" id="GO:0030295">
    <property type="term" value="F:protein kinase activator activity"/>
    <property type="evidence" value="ECO:0007669"/>
    <property type="project" value="TreeGrafter"/>
</dbReference>
<dbReference type="Pfam" id="PF02518">
    <property type="entry name" value="HATPase_c"/>
    <property type="match status" value="1"/>
</dbReference>
<evidence type="ECO:0000256" key="7">
    <source>
        <dbReference type="ARBA" id="ARBA00022741"/>
    </source>
</evidence>
<evidence type="ECO:0000259" key="14">
    <source>
        <dbReference type="PROSITE" id="PS50109"/>
    </source>
</evidence>
<dbReference type="CDD" id="cd00130">
    <property type="entry name" value="PAS"/>
    <property type="match status" value="1"/>
</dbReference>
<keyword evidence="10" id="KW-1133">Transmembrane helix</keyword>
<dbReference type="SMART" id="SM00388">
    <property type="entry name" value="HisKA"/>
    <property type="match status" value="1"/>
</dbReference>
<evidence type="ECO:0000313" key="16">
    <source>
        <dbReference type="EMBL" id="HGF33073.1"/>
    </source>
</evidence>
<comment type="caution">
    <text evidence="16">The sequence shown here is derived from an EMBL/GenBank/DDBJ whole genome shotgun (WGS) entry which is preliminary data.</text>
</comment>